<protein>
    <recommendedName>
        <fullName evidence="2">DNA (cytosine-5-)-methyltransferase</fullName>
        <ecNumber evidence="2">2.1.1.37</ecNumber>
    </recommendedName>
</protein>
<dbReference type="InterPro" id="IPR001525">
    <property type="entry name" value="C5_MeTfrase"/>
</dbReference>
<keyword evidence="5 8" id="KW-0949">S-adenosyl-L-methionine</keyword>
<dbReference type="FunFam" id="3.40.50.150:FF:000528">
    <property type="entry name" value="DNA methyltransferase Dim-2"/>
    <property type="match status" value="1"/>
</dbReference>
<keyword evidence="7" id="KW-0539">Nucleus</keyword>
<dbReference type="EC" id="2.1.1.37" evidence="2"/>
<dbReference type="InterPro" id="IPR018117">
    <property type="entry name" value="C5_DNA_meth_AS"/>
</dbReference>
<gene>
    <name evidence="11" type="ORF">B0H63DRAFT_509925</name>
</gene>
<evidence type="ECO:0000259" key="10">
    <source>
        <dbReference type="PROSITE" id="PS51038"/>
    </source>
</evidence>
<feature type="compositionally biased region" description="Polar residues" evidence="9">
    <location>
        <begin position="902"/>
        <end position="920"/>
    </location>
</feature>
<dbReference type="Pfam" id="PF25423">
    <property type="entry name" value="DUF7893"/>
    <property type="match status" value="1"/>
</dbReference>
<accession>A0AAE0NNV9</accession>
<dbReference type="Pfam" id="PF00145">
    <property type="entry name" value="DNA_methylase"/>
    <property type="match status" value="1"/>
</dbReference>
<dbReference type="GO" id="GO:0003886">
    <property type="term" value="F:DNA (cytosine-5-)-methyltransferase activity"/>
    <property type="evidence" value="ECO:0007669"/>
    <property type="project" value="UniProtKB-EC"/>
</dbReference>
<keyword evidence="6" id="KW-0238">DNA-binding</keyword>
<feature type="region of interest" description="Disordered" evidence="9">
    <location>
        <begin position="891"/>
        <end position="922"/>
    </location>
</feature>
<dbReference type="Proteomes" id="UP001285441">
    <property type="component" value="Unassembled WGS sequence"/>
</dbReference>
<dbReference type="Gene3D" id="3.40.50.150">
    <property type="entry name" value="Vaccinia Virus protein VP39"/>
    <property type="match status" value="1"/>
</dbReference>
<dbReference type="PANTHER" id="PTHR10629">
    <property type="entry name" value="CYTOSINE-SPECIFIC METHYLTRANSFERASE"/>
    <property type="match status" value="1"/>
</dbReference>
<dbReference type="InterPro" id="IPR043151">
    <property type="entry name" value="BAH_sf"/>
</dbReference>
<keyword evidence="12" id="KW-1185">Reference proteome</keyword>
<evidence type="ECO:0000256" key="5">
    <source>
        <dbReference type="ARBA" id="ARBA00022691"/>
    </source>
</evidence>
<reference evidence="11" key="1">
    <citation type="journal article" date="2023" name="Mol. Phylogenet. Evol.">
        <title>Genome-scale phylogeny and comparative genomics of the fungal order Sordariales.</title>
        <authorList>
            <person name="Hensen N."/>
            <person name="Bonometti L."/>
            <person name="Westerberg I."/>
            <person name="Brannstrom I.O."/>
            <person name="Guillou S."/>
            <person name="Cros-Aarteil S."/>
            <person name="Calhoun S."/>
            <person name="Haridas S."/>
            <person name="Kuo A."/>
            <person name="Mondo S."/>
            <person name="Pangilinan J."/>
            <person name="Riley R."/>
            <person name="LaButti K."/>
            <person name="Andreopoulos B."/>
            <person name="Lipzen A."/>
            <person name="Chen C."/>
            <person name="Yan M."/>
            <person name="Daum C."/>
            <person name="Ng V."/>
            <person name="Clum A."/>
            <person name="Steindorff A."/>
            <person name="Ohm R.A."/>
            <person name="Martin F."/>
            <person name="Silar P."/>
            <person name="Natvig D.O."/>
            <person name="Lalanne C."/>
            <person name="Gautier V."/>
            <person name="Ament-Velasquez S.L."/>
            <person name="Kruys A."/>
            <person name="Hutchinson M.I."/>
            <person name="Powell A.J."/>
            <person name="Barry K."/>
            <person name="Miller A.N."/>
            <person name="Grigoriev I.V."/>
            <person name="Debuchy R."/>
            <person name="Gladieux P."/>
            <person name="Hiltunen Thoren M."/>
            <person name="Johannesson H."/>
        </authorList>
    </citation>
    <scope>NUCLEOTIDE SEQUENCE</scope>
    <source>
        <strain evidence="11">CBS 232.78</strain>
    </source>
</reference>
<evidence type="ECO:0000256" key="9">
    <source>
        <dbReference type="SAM" id="MobiDB-lite"/>
    </source>
</evidence>
<evidence type="ECO:0000256" key="6">
    <source>
        <dbReference type="ARBA" id="ARBA00023125"/>
    </source>
</evidence>
<dbReference type="InterPro" id="IPR057215">
    <property type="entry name" value="DUF7893"/>
</dbReference>
<proteinExistence type="inferred from homology"/>
<reference evidence="11" key="2">
    <citation type="submission" date="2023-06" db="EMBL/GenBank/DDBJ databases">
        <authorList>
            <consortium name="Lawrence Berkeley National Laboratory"/>
            <person name="Haridas S."/>
            <person name="Hensen N."/>
            <person name="Bonometti L."/>
            <person name="Westerberg I."/>
            <person name="Brannstrom I.O."/>
            <person name="Guillou S."/>
            <person name="Cros-Aarteil S."/>
            <person name="Calhoun S."/>
            <person name="Kuo A."/>
            <person name="Mondo S."/>
            <person name="Pangilinan J."/>
            <person name="Riley R."/>
            <person name="LaButti K."/>
            <person name="Andreopoulos B."/>
            <person name="Lipzen A."/>
            <person name="Chen C."/>
            <person name="Yanf M."/>
            <person name="Daum C."/>
            <person name="Ng V."/>
            <person name="Clum A."/>
            <person name="Steindorff A."/>
            <person name="Ohm R."/>
            <person name="Martin F."/>
            <person name="Silar P."/>
            <person name="Natvig D."/>
            <person name="Lalanne C."/>
            <person name="Gautier V."/>
            <person name="Ament-velasquez S.L."/>
            <person name="Kruys A."/>
            <person name="Hutchinson M.I."/>
            <person name="Powell A.J."/>
            <person name="Barry K."/>
            <person name="Miller A.N."/>
            <person name="Grigoriev I.V."/>
            <person name="Debuchy R."/>
            <person name="Gladieux P."/>
            <person name="Thoren M.H."/>
            <person name="Johannesson H."/>
        </authorList>
    </citation>
    <scope>NUCLEOTIDE SEQUENCE</scope>
    <source>
        <strain evidence="11">CBS 232.78</strain>
    </source>
</reference>
<feature type="region of interest" description="Disordered" evidence="9">
    <location>
        <begin position="1014"/>
        <end position="1041"/>
    </location>
</feature>
<dbReference type="Gene3D" id="2.30.30.490">
    <property type="match status" value="1"/>
</dbReference>
<sequence length="1102" mass="123743">MASRRIFTTSSLKLDSSTSKSGLRTCTSAIRCYIWLDECLPKSTFHGFKPPLPVVTEAVALKALIEFVKKQDGLAGKDFVEFELERFTFYVNTAYYPFEMRPLQHLATKLAHDTLYLDGVLRIGDVRQYVTRVEVSELPIGNYGMSHPTVAGEIWVRSKLNAKKEIYYRLKKPAPEYVRFYNPFLWVVDLAKHFVDFCSYMIEARQQVSLGSFRELFMQRLLQTHKKSPSFQVWRRAHPGNDFRTSIVANVEFLWKEANGVFENGEATALQVFREIRQFTQYPINKSPSPLHIVSGGESASPTIVTPRSCAVDPSRQAMIRGIAAGDTISTPRDGDSTDTKWARVTSMDANDDSRWFGLVQKVHINERTGARSFDVTWFYRPVETPCCLMKYPWPNELFLSDHCTCEEGRDARVKEEEVLATHPVDWFGNPNGSGGNFFVRQTYIVENRRWITLENSHLRCSHGQERLGFASGDTVLAAISRSDQYTEPYEVIKVFRQGLKRFVRLRRLRRRRQVDPQATRTAPNELVYTDELVVINAEKISMMGKLEAHEGAQRCVPLRGDFPTSLRQGFDPQRGGFEKLKGLDLFCGGGNFGRGLEDGGVVKMCWANDIWDKAIHTYMANAPDPEKTHPFLGSVDDLLQQALEGKFAANVPRPGEVDFISAGSPCPGFSLLTKDKTTLSQIKNQSLVASFAAFVDFYRPKYGVLENVTSIVQARHNRKEDVLSQLFCAVVGMGYQAQLILGDAWSHGTPQSRSRVFLYFAAPGLRLPEAPTRSHSHFPSVKSRGLGELCTQEPFVRRSFEPTPFKYCSAGESIGDLPSIYDAKADCCVAFPDHRVAAGVTNLIRHQIAAIPTHPYGMNFSKAWEGGRGVMTPGERDLFPFHSQRTTPISKGWGRVRPQDPFSTVTTRSAPTDARTGSSLHWHDDRPVTVMEVRRAQGFLDHEVILGNCVEQWRIVGNSVARQMAVALGLQFRKAWLGSLYDASCDEVSIPLEAFVGDLKLPKGVQDWSYDKISDTTASHSPSPSDTDGALGRSEMTPITISSTECATEREKVIESRGRKRLLSLPAHIEVYSKRLAQDEEPTQTALGQTIVRISIGEEST</sequence>
<dbReference type="EMBL" id="JAULSW010000004">
    <property type="protein sequence ID" value="KAK3384986.1"/>
    <property type="molecule type" value="Genomic_DNA"/>
</dbReference>
<comment type="caution">
    <text evidence="11">The sequence shown here is derived from an EMBL/GenBank/DDBJ whole genome shotgun (WGS) entry which is preliminary data.</text>
</comment>
<evidence type="ECO:0000313" key="12">
    <source>
        <dbReference type="Proteomes" id="UP001285441"/>
    </source>
</evidence>
<feature type="active site" evidence="8">
    <location>
        <position position="667"/>
    </location>
</feature>
<keyword evidence="3 8" id="KW-0489">Methyltransferase</keyword>
<feature type="compositionally biased region" description="Polar residues" evidence="9">
    <location>
        <begin position="1016"/>
        <end position="1027"/>
    </location>
</feature>
<evidence type="ECO:0000256" key="3">
    <source>
        <dbReference type="ARBA" id="ARBA00022603"/>
    </source>
</evidence>
<evidence type="ECO:0000256" key="8">
    <source>
        <dbReference type="PROSITE-ProRule" id="PRU01016"/>
    </source>
</evidence>
<dbReference type="GO" id="GO:0044027">
    <property type="term" value="P:negative regulation of gene expression via chromosomal CpG island methylation"/>
    <property type="evidence" value="ECO:0007669"/>
    <property type="project" value="TreeGrafter"/>
</dbReference>
<dbReference type="PRINTS" id="PR00105">
    <property type="entry name" value="C5METTRFRASE"/>
</dbReference>
<dbReference type="PANTHER" id="PTHR10629:SF54">
    <property type="entry name" value="DNA METHYLTRANSFERASE DIM-2"/>
    <property type="match status" value="1"/>
</dbReference>
<dbReference type="PROSITE" id="PS00094">
    <property type="entry name" value="C5_MTASE_1"/>
    <property type="match status" value="1"/>
</dbReference>
<dbReference type="GO" id="GO:0032259">
    <property type="term" value="P:methylation"/>
    <property type="evidence" value="ECO:0007669"/>
    <property type="project" value="UniProtKB-KW"/>
</dbReference>
<evidence type="ECO:0000256" key="2">
    <source>
        <dbReference type="ARBA" id="ARBA00011975"/>
    </source>
</evidence>
<dbReference type="SUPFAM" id="SSF53335">
    <property type="entry name" value="S-adenosyl-L-methionine-dependent methyltransferases"/>
    <property type="match status" value="1"/>
</dbReference>
<comment type="subcellular location">
    <subcellularLocation>
        <location evidence="1">Nucleus</location>
    </subcellularLocation>
</comment>
<organism evidence="11 12">
    <name type="scientific">Podospora didyma</name>
    <dbReference type="NCBI Taxonomy" id="330526"/>
    <lineage>
        <taxon>Eukaryota</taxon>
        <taxon>Fungi</taxon>
        <taxon>Dikarya</taxon>
        <taxon>Ascomycota</taxon>
        <taxon>Pezizomycotina</taxon>
        <taxon>Sordariomycetes</taxon>
        <taxon>Sordariomycetidae</taxon>
        <taxon>Sordariales</taxon>
        <taxon>Podosporaceae</taxon>
        <taxon>Podospora</taxon>
    </lineage>
</organism>
<keyword evidence="4 8" id="KW-0808">Transferase</keyword>
<evidence type="ECO:0000256" key="7">
    <source>
        <dbReference type="ARBA" id="ARBA00023242"/>
    </source>
</evidence>
<evidence type="ECO:0000313" key="11">
    <source>
        <dbReference type="EMBL" id="KAK3384986.1"/>
    </source>
</evidence>
<dbReference type="Gene3D" id="3.90.120.10">
    <property type="entry name" value="DNA Methylase, subunit A, domain 2"/>
    <property type="match status" value="1"/>
</dbReference>
<name>A0AAE0NNV9_9PEZI</name>
<dbReference type="CDD" id="cd04712">
    <property type="entry name" value="BAH_DCM_I"/>
    <property type="match status" value="1"/>
</dbReference>
<comment type="similarity">
    <text evidence="8">Belongs to the class I-like SAM-binding methyltransferase superfamily. C5-methyltransferase family.</text>
</comment>
<dbReference type="AlphaFoldDB" id="A0AAE0NNV9"/>
<dbReference type="GO" id="GO:0003677">
    <property type="term" value="F:DNA binding"/>
    <property type="evidence" value="ECO:0007669"/>
    <property type="project" value="UniProtKB-KW"/>
</dbReference>
<evidence type="ECO:0000256" key="4">
    <source>
        <dbReference type="ARBA" id="ARBA00022679"/>
    </source>
</evidence>
<dbReference type="PROSITE" id="PS51038">
    <property type="entry name" value="BAH"/>
    <property type="match status" value="1"/>
</dbReference>
<dbReference type="GO" id="GO:0003682">
    <property type="term" value="F:chromatin binding"/>
    <property type="evidence" value="ECO:0007669"/>
    <property type="project" value="InterPro"/>
</dbReference>
<feature type="domain" description="BAH" evidence="10">
    <location>
        <begin position="321"/>
        <end position="455"/>
    </location>
</feature>
<dbReference type="InterPro" id="IPR050390">
    <property type="entry name" value="C5-Methyltransferase"/>
</dbReference>
<dbReference type="InterPro" id="IPR029063">
    <property type="entry name" value="SAM-dependent_MTases_sf"/>
</dbReference>
<dbReference type="InterPro" id="IPR001025">
    <property type="entry name" value="BAH_dom"/>
</dbReference>
<dbReference type="PROSITE" id="PS51679">
    <property type="entry name" value="SAM_MT_C5"/>
    <property type="match status" value="1"/>
</dbReference>
<dbReference type="GO" id="GO:0005634">
    <property type="term" value="C:nucleus"/>
    <property type="evidence" value="ECO:0007669"/>
    <property type="project" value="UniProtKB-SubCell"/>
</dbReference>
<evidence type="ECO:0000256" key="1">
    <source>
        <dbReference type="ARBA" id="ARBA00004123"/>
    </source>
</evidence>